<accession>A0A182S4H7</accession>
<organism evidence="2">
    <name type="scientific">Anopheles funestus</name>
    <name type="common">African malaria mosquito</name>
    <dbReference type="NCBI Taxonomy" id="62324"/>
    <lineage>
        <taxon>Eukaryota</taxon>
        <taxon>Metazoa</taxon>
        <taxon>Ecdysozoa</taxon>
        <taxon>Arthropoda</taxon>
        <taxon>Hexapoda</taxon>
        <taxon>Insecta</taxon>
        <taxon>Pterygota</taxon>
        <taxon>Neoptera</taxon>
        <taxon>Endopterygota</taxon>
        <taxon>Diptera</taxon>
        <taxon>Nematocera</taxon>
        <taxon>Culicoidea</taxon>
        <taxon>Culicidae</taxon>
        <taxon>Anophelinae</taxon>
        <taxon>Anopheles</taxon>
    </lineage>
</organism>
<name>A0A182S4H7_ANOFN</name>
<feature type="region of interest" description="Disordered" evidence="1">
    <location>
        <begin position="1"/>
        <end position="56"/>
    </location>
</feature>
<proteinExistence type="predicted"/>
<feature type="compositionally biased region" description="Polar residues" evidence="1">
    <location>
        <begin position="38"/>
        <end position="56"/>
    </location>
</feature>
<feature type="compositionally biased region" description="Basic and acidic residues" evidence="1">
    <location>
        <begin position="1"/>
        <end position="19"/>
    </location>
</feature>
<dbReference type="EnsemblMetazoa" id="AFUN015287-RA">
    <property type="protein sequence ID" value="AFUN015287-PA"/>
    <property type="gene ID" value="AFUN015287"/>
</dbReference>
<dbReference type="VEuPathDB" id="VectorBase:AFUN015287"/>
<dbReference type="AlphaFoldDB" id="A0A182S4H7"/>
<reference evidence="2" key="1">
    <citation type="submission" date="2020-05" db="UniProtKB">
        <authorList>
            <consortium name="EnsemblMetazoa"/>
        </authorList>
    </citation>
    <scope>IDENTIFICATION</scope>
    <source>
        <strain evidence="2">FUMOZ</strain>
    </source>
</reference>
<evidence type="ECO:0000256" key="1">
    <source>
        <dbReference type="SAM" id="MobiDB-lite"/>
    </source>
</evidence>
<evidence type="ECO:0000313" key="2">
    <source>
        <dbReference type="EnsemblMetazoa" id="AFUN015287-PA"/>
    </source>
</evidence>
<feature type="compositionally biased region" description="Basic residues" evidence="1">
    <location>
        <begin position="23"/>
        <end position="32"/>
    </location>
</feature>
<protein>
    <submittedName>
        <fullName evidence="2">Uncharacterized protein</fullName>
    </submittedName>
</protein>
<sequence>MKSEKCAPKTETTQKEKYTQAHTAKRQKGKTNRRNESTVRGNCQKNCQTAGNSTHR</sequence>